<dbReference type="PROSITE" id="PS50853">
    <property type="entry name" value="FN3"/>
    <property type="match status" value="3"/>
</dbReference>
<dbReference type="InterPro" id="IPR050713">
    <property type="entry name" value="RTP_Phos/Ushers"/>
</dbReference>
<keyword evidence="1" id="KW-0326">Glycosidase</keyword>
<evidence type="ECO:0000313" key="5">
    <source>
        <dbReference type="EMBL" id="NEC91423.1"/>
    </source>
</evidence>
<dbReference type="SUPFAM" id="SSF49265">
    <property type="entry name" value="Fibronectin type III"/>
    <property type="match status" value="2"/>
</dbReference>
<dbReference type="InterPro" id="IPR036116">
    <property type="entry name" value="FN3_sf"/>
</dbReference>
<feature type="compositionally biased region" description="Low complexity" evidence="3">
    <location>
        <begin position="143"/>
        <end position="168"/>
    </location>
</feature>
<keyword evidence="2" id="KW-0119">Carbohydrate metabolism</keyword>
<feature type="domain" description="Fibronectin type-III" evidence="4">
    <location>
        <begin position="158"/>
        <end position="245"/>
    </location>
</feature>
<reference evidence="5" key="1">
    <citation type="submission" date="2020-01" db="EMBL/GenBank/DDBJ databases">
        <title>Insect and environment-associated Actinomycetes.</title>
        <authorList>
            <person name="Currrie C."/>
            <person name="Chevrette M."/>
            <person name="Carlson C."/>
            <person name="Stubbendieck R."/>
            <person name="Wendt-Pienkowski E."/>
        </authorList>
    </citation>
    <scope>NUCLEOTIDE SEQUENCE</scope>
    <source>
        <strain evidence="5">SID12501</strain>
    </source>
</reference>
<keyword evidence="2" id="KW-0624">Polysaccharide degradation</keyword>
<comment type="caution">
    <text evidence="5">The sequence shown here is derived from an EMBL/GenBank/DDBJ whole genome shotgun (WGS) entry which is preliminary data.</text>
</comment>
<dbReference type="GO" id="GO:0016798">
    <property type="term" value="F:hydrolase activity, acting on glycosyl bonds"/>
    <property type="evidence" value="ECO:0007669"/>
    <property type="project" value="UniProtKB-KW"/>
</dbReference>
<dbReference type="GO" id="GO:0000272">
    <property type="term" value="P:polysaccharide catabolic process"/>
    <property type="evidence" value="ECO:0007669"/>
    <property type="project" value="UniProtKB-KW"/>
</dbReference>
<name>A0A6B3C3R4_9ACTN</name>
<dbReference type="PANTHER" id="PTHR46957">
    <property type="entry name" value="CYTOKINE RECEPTOR"/>
    <property type="match status" value="1"/>
</dbReference>
<evidence type="ECO:0000256" key="3">
    <source>
        <dbReference type="SAM" id="MobiDB-lite"/>
    </source>
</evidence>
<feature type="region of interest" description="Disordered" evidence="3">
    <location>
        <begin position="130"/>
        <end position="173"/>
    </location>
</feature>
<protein>
    <submittedName>
        <fullName evidence="5">Fibronectin type III domain-containing protein</fullName>
    </submittedName>
</protein>
<dbReference type="AlphaFoldDB" id="A0A6B3C3R4"/>
<accession>A0A6B3C3R4</accession>
<sequence>MHTPHRVHIGPDQYSAGGPEGGAAVRRVARYVTSVCGALLLTVSCAWGGDGSGTDGRLPPAPAGVTAAAGSATSVHVMWNRAPDGPEVAAYEVYRGKAKVKEVPGSEHMVDVVGLTPSTAYVFTVRARNADGRHGPRSEDVRATTPAASAADATAPTRPGRTRGTPTGSRSVQLSWGASTDERGVVSYDVYQGGSRIHTVSGDRTTAVVTGLRPGTRYTFTVRARDAADNVSPAGAPVRLTTAPGTDDGRATAPTGFRAATHRTDGAYYLDLSWIPPRADGVITEYGIQLDGRPATSLVWGGPAPRERASYSFYVGRDTGVAYRVRIRARLPDGTWGGFSAERTAVTAP</sequence>
<feature type="domain" description="Fibronectin type-III" evidence="4">
    <location>
        <begin position="253"/>
        <end position="349"/>
    </location>
</feature>
<dbReference type="EMBL" id="JAAGLU010000042">
    <property type="protein sequence ID" value="NEC91423.1"/>
    <property type="molecule type" value="Genomic_DNA"/>
</dbReference>
<dbReference type="CDD" id="cd00063">
    <property type="entry name" value="FN3"/>
    <property type="match status" value="2"/>
</dbReference>
<organism evidence="5">
    <name type="scientific">Streptomyces sp. SID12501</name>
    <dbReference type="NCBI Taxonomy" id="2706042"/>
    <lineage>
        <taxon>Bacteria</taxon>
        <taxon>Bacillati</taxon>
        <taxon>Actinomycetota</taxon>
        <taxon>Actinomycetes</taxon>
        <taxon>Kitasatosporales</taxon>
        <taxon>Streptomycetaceae</taxon>
        <taxon>Streptomyces</taxon>
    </lineage>
</organism>
<feature type="domain" description="Fibronectin type-III" evidence="4">
    <location>
        <begin position="61"/>
        <end position="148"/>
    </location>
</feature>
<proteinExistence type="predicted"/>
<dbReference type="Gene3D" id="2.60.40.10">
    <property type="entry name" value="Immunoglobulins"/>
    <property type="match status" value="2"/>
</dbReference>
<dbReference type="InterPro" id="IPR013783">
    <property type="entry name" value="Ig-like_fold"/>
</dbReference>
<dbReference type="Pfam" id="PF00041">
    <property type="entry name" value="fn3"/>
    <property type="match status" value="2"/>
</dbReference>
<dbReference type="PANTHER" id="PTHR46957:SF3">
    <property type="entry name" value="CYTOKINE RECEPTOR"/>
    <property type="match status" value="1"/>
</dbReference>
<evidence type="ECO:0000259" key="4">
    <source>
        <dbReference type="PROSITE" id="PS50853"/>
    </source>
</evidence>
<dbReference type="InterPro" id="IPR003961">
    <property type="entry name" value="FN3_dom"/>
</dbReference>
<feature type="compositionally biased region" description="Basic and acidic residues" evidence="3">
    <location>
        <begin position="130"/>
        <end position="142"/>
    </location>
</feature>
<dbReference type="SMART" id="SM00060">
    <property type="entry name" value="FN3"/>
    <property type="match status" value="3"/>
</dbReference>
<feature type="region of interest" description="Disordered" evidence="3">
    <location>
        <begin position="233"/>
        <end position="253"/>
    </location>
</feature>
<evidence type="ECO:0000256" key="1">
    <source>
        <dbReference type="ARBA" id="ARBA00023295"/>
    </source>
</evidence>
<evidence type="ECO:0000256" key="2">
    <source>
        <dbReference type="ARBA" id="ARBA00023326"/>
    </source>
</evidence>
<keyword evidence="1" id="KW-0378">Hydrolase</keyword>
<dbReference type="GO" id="GO:0016020">
    <property type="term" value="C:membrane"/>
    <property type="evidence" value="ECO:0007669"/>
    <property type="project" value="UniProtKB-SubCell"/>
</dbReference>
<gene>
    <name evidence="5" type="ORF">G3I71_37740</name>
</gene>